<dbReference type="InterPro" id="IPR014928">
    <property type="entry name" value="Serine_rich_dom"/>
</dbReference>
<dbReference type="GO" id="GO:0005925">
    <property type="term" value="C:focal adhesion"/>
    <property type="evidence" value="ECO:0007669"/>
    <property type="project" value="UniProtKB-SubCell"/>
</dbReference>
<comment type="similarity">
    <text evidence="3">Belongs to the CAS family.</text>
</comment>
<comment type="subcellular location">
    <subcellularLocation>
        <location evidence="1">Cell junction</location>
        <location evidence="1">Focal adhesion</location>
    </subcellularLocation>
    <subcellularLocation>
        <location evidence="2">Cytoplasm</location>
    </subcellularLocation>
</comment>
<gene>
    <name evidence="13" type="primary">CASS4</name>
</gene>
<dbReference type="OMA" id="TYERMDM"/>
<dbReference type="GO" id="GO:0005886">
    <property type="term" value="C:plasma membrane"/>
    <property type="evidence" value="ECO:0007669"/>
    <property type="project" value="TreeGrafter"/>
</dbReference>
<dbReference type="Gene3D" id="1.20.120.830">
    <property type="entry name" value="Serine-rich domain"/>
    <property type="match status" value="1"/>
</dbReference>
<keyword evidence="6" id="KW-0597">Phosphoprotein</keyword>
<dbReference type="PRINTS" id="PR00452">
    <property type="entry name" value="SH3DOMAIN"/>
</dbReference>
<keyword evidence="5" id="KW-0963">Cytoplasm</keyword>
<feature type="region of interest" description="Disordered" evidence="10">
    <location>
        <begin position="719"/>
        <end position="738"/>
    </location>
</feature>
<dbReference type="Pfam" id="PF08824">
    <property type="entry name" value="Serine_rich"/>
    <property type="match status" value="1"/>
</dbReference>
<feature type="region of interest" description="Disordered" evidence="10">
    <location>
        <begin position="342"/>
        <end position="364"/>
    </location>
</feature>
<reference evidence="13" key="1">
    <citation type="submission" date="2025-08" db="UniProtKB">
        <authorList>
            <consortium name="RefSeq"/>
        </authorList>
    </citation>
    <scope>IDENTIFICATION</scope>
    <source>
        <tissue evidence="13">Blood</tissue>
    </source>
</reference>
<evidence type="ECO:0000256" key="4">
    <source>
        <dbReference type="ARBA" id="ARBA00022443"/>
    </source>
</evidence>
<evidence type="ECO:0000256" key="8">
    <source>
        <dbReference type="ARBA" id="ARBA00022949"/>
    </source>
</evidence>
<dbReference type="FunFam" id="1.20.120.830:FF:000001">
    <property type="entry name" value="BCAR1 scaffold protein, Cas family member"/>
    <property type="match status" value="1"/>
</dbReference>
<feature type="compositionally biased region" description="Polar residues" evidence="10">
    <location>
        <begin position="211"/>
        <end position="229"/>
    </location>
</feature>
<feature type="domain" description="SH3" evidence="11">
    <location>
        <begin position="44"/>
        <end position="106"/>
    </location>
</feature>
<dbReference type="FunFam" id="2.30.30.40:FF:000009">
    <property type="entry name" value="Breast cancer anti-estrogen resistance 1"/>
    <property type="match status" value="1"/>
</dbReference>
<dbReference type="Gene3D" id="2.30.30.40">
    <property type="entry name" value="SH3 Domains"/>
    <property type="match status" value="1"/>
</dbReference>
<evidence type="ECO:0000256" key="5">
    <source>
        <dbReference type="ARBA" id="ARBA00022490"/>
    </source>
</evidence>
<keyword evidence="4 9" id="KW-0728">SH3 domain</keyword>
<feature type="compositionally biased region" description="Polar residues" evidence="10">
    <location>
        <begin position="342"/>
        <end position="355"/>
    </location>
</feature>
<dbReference type="GO" id="GO:0007155">
    <property type="term" value="P:cell adhesion"/>
    <property type="evidence" value="ECO:0007669"/>
    <property type="project" value="UniProtKB-KW"/>
</dbReference>
<sequence length="876" mass="98342">MRVNPRPALLHNESERSQLESLQVCFNFQSCSAPSTDPKERSTHKNTLAKALYDNKAECPDELAFRKGDILVVLEQNLLGSEGWWKCSLHGKQGLAPANRLQLLTSSQVPSIEQDFQELPTNPWTTYQVPSVHGTAAPLAVYEKMDGWINPPSSSSSTLLSPTQEGYRGPALAAKLLSEKTETSSNQHLFTLPRAIWASAPEKRNDVYDIPTSQHPGSLLTQDLATPPSSRKDSRTFPFMEWCPEKVQQLYDIPSNPEKPRSCPWQDCAVEDVYVIPTLSTKPISNSAEKHYKTLPNLWKSEWIYDVPVAPDKAKLMQTSQNHSPQNDSPHALYDIPPSRFNSNTPKISPINNKGKSIDPKSYNIPPVHRKLTCPELPLYDVPSTRDTFVQRPASNYDVPSKVLSTRIEKESQKLTHYDIPKGTPVALTPQKENNYNSGDNPYIIPMPSSTECNVDQDRLSVSSENSRTSTISTLSSSSTESFSSSISSAFSEEHIKETTMELELAIDTLTKLQHGVSSSVASLMIFVSSKWRYPEYLEGNIEEIHRAIDHIKVSLGEFLKFAQTIERNAVLGSDNKLQERIKKQLNVLSDSFQILVQTRDALNKCKWTLEILAIKKPQSNPDYLDQFVMVARTLPDDIKRFSSIIIANGKLLFKKSCKDKNSKDSKAGVELKMKKFGHEKPGENNSVLISSLDKAKENNLYSPVSVPEDCSTHLQKPLQMEQTQPTSKTKKHEEFKLKSSPPIMKERTLSKQDPDNRMILSSLSRLYFGAVQKAIGVFHKTLSDNRTPEIFIAKSKLIIMIGQKLVDTLCQEALEKTNRNDVLRGSSTFCGLLKSLAIATKNAAMKYPNPEAVKDLQDQADELSQFTQQFRDTME</sequence>
<protein>
    <submittedName>
        <fullName evidence="13">Cas scaffolding protein family member 4 isoform X1</fullName>
    </submittedName>
</protein>
<evidence type="ECO:0000313" key="13">
    <source>
        <dbReference type="RefSeq" id="XP_034288940.1"/>
    </source>
</evidence>
<evidence type="ECO:0000256" key="2">
    <source>
        <dbReference type="ARBA" id="ARBA00004496"/>
    </source>
</evidence>
<dbReference type="GO" id="GO:0016477">
    <property type="term" value="P:cell migration"/>
    <property type="evidence" value="ECO:0007669"/>
    <property type="project" value="TreeGrafter"/>
</dbReference>
<dbReference type="SMART" id="SM00326">
    <property type="entry name" value="SH3"/>
    <property type="match status" value="1"/>
</dbReference>
<dbReference type="Proteomes" id="UP001652622">
    <property type="component" value="Unplaced"/>
</dbReference>
<dbReference type="InterPro" id="IPR036028">
    <property type="entry name" value="SH3-like_dom_sf"/>
</dbReference>
<evidence type="ECO:0000256" key="6">
    <source>
        <dbReference type="ARBA" id="ARBA00022553"/>
    </source>
</evidence>
<feature type="region of interest" description="Disordered" evidence="10">
    <location>
        <begin position="211"/>
        <end position="232"/>
    </location>
</feature>
<dbReference type="InterPro" id="IPR038319">
    <property type="entry name" value="Serine_rich_sf"/>
</dbReference>
<evidence type="ECO:0000256" key="7">
    <source>
        <dbReference type="ARBA" id="ARBA00022889"/>
    </source>
</evidence>
<dbReference type="InterPro" id="IPR001452">
    <property type="entry name" value="SH3_domain"/>
</dbReference>
<dbReference type="SUPFAM" id="SSF50044">
    <property type="entry name" value="SH3-domain"/>
    <property type="match status" value="1"/>
</dbReference>
<dbReference type="Gene3D" id="1.20.120.230">
    <property type="entry name" value="Alpha-catenin/vinculin-like"/>
    <property type="match status" value="1"/>
</dbReference>
<evidence type="ECO:0000256" key="3">
    <source>
        <dbReference type="ARBA" id="ARBA00007848"/>
    </source>
</evidence>
<dbReference type="Pfam" id="PF12026">
    <property type="entry name" value="CAS_C"/>
    <property type="match status" value="1"/>
</dbReference>
<organism evidence="12 13">
    <name type="scientific">Pantherophis guttatus</name>
    <name type="common">Corn snake</name>
    <name type="synonym">Elaphe guttata</name>
    <dbReference type="NCBI Taxonomy" id="94885"/>
    <lineage>
        <taxon>Eukaryota</taxon>
        <taxon>Metazoa</taxon>
        <taxon>Chordata</taxon>
        <taxon>Craniata</taxon>
        <taxon>Vertebrata</taxon>
        <taxon>Euteleostomi</taxon>
        <taxon>Lepidosauria</taxon>
        <taxon>Squamata</taxon>
        <taxon>Bifurcata</taxon>
        <taxon>Unidentata</taxon>
        <taxon>Episquamata</taxon>
        <taxon>Toxicofera</taxon>
        <taxon>Serpentes</taxon>
        <taxon>Colubroidea</taxon>
        <taxon>Colubridae</taxon>
        <taxon>Colubrinae</taxon>
        <taxon>Pantherophis</taxon>
    </lineage>
</organism>
<dbReference type="InterPro" id="IPR035744">
    <property type="entry name" value="CASS4_SH3"/>
</dbReference>
<dbReference type="GO" id="GO:0007169">
    <property type="term" value="P:cell surface receptor protein tyrosine kinase signaling pathway"/>
    <property type="evidence" value="ECO:0007669"/>
    <property type="project" value="TreeGrafter"/>
</dbReference>
<dbReference type="Pfam" id="PF14604">
    <property type="entry name" value="SH3_9"/>
    <property type="match status" value="1"/>
</dbReference>
<keyword evidence="8" id="KW-0965">Cell junction</keyword>
<evidence type="ECO:0000256" key="9">
    <source>
        <dbReference type="PROSITE-ProRule" id="PRU00192"/>
    </source>
</evidence>
<evidence type="ECO:0000256" key="10">
    <source>
        <dbReference type="SAM" id="MobiDB-lite"/>
    </source>
</evidence>
<dbReference type="KEGG" id="pgut:117674851"/>
<dbReference type="GO" id="GO:0005737">
    <property type="term" value="C:cytoplasm"/>
    <property type="evidence" value="ECO:0007669"/>
    <property type="project" value="UniProtKB-SubCell"/>
</dbReference>
<dbReference type="AlphaFoldDB" id="A0A6P9DBR5"/>
<dbReference type="PROSITE" id="PS50002">
    <property type="entry name" value="SH3"/>
    <property type="match status" value="1"/>
</dbReference>
<dbReference type="InterPro" id="IPR037362">
    <property type="entry name" value="CAS_fam"/>
</dbReference>
<dbReference type="InParanoid" id="A0A6P9DBR5"/>
<dbReference type="OrthoDB" id="5983572at2759"/>
<evidence type="ECO:0000259" key="11">
    <source>
        <dbReference type="PROSITE" id="PS50002"/>
    </source>
</evidence>
<dbReference type="CTD" id="57091"/>
<dbReference type="CDD" id="cd12000">
    <property type="entry name" value="SH3_CASS4"/>
    <property type="match status" value="1"/>
</dbReference>
<keyword evidence="12" id="KW-1185">Reference proteome</keyword>
<dbReference type="PANTHER" id="PTHR10654">
    <property type="entry name" value="CAS SCAFFOLDING PROTEIN"/>
    <property type="match status" value="1"/>
</dbReference>
<name>A0A6P9DBR5_PANGU</name>
<dbReference type="PANTHER" id="PTHR10654:SF19">
    <property type="entry name" value="CAS SCAFFOLDING PROTEIN FAMILY MEMBER 4"/>
    <property type="match status" value="1"/>
</dbReference>
<dbReference type="RefSeq" id="XP_034288940.1">
    <property type="nucleotide sequence ID" value="XM_034433049.2"/>
</dbReference>
<dbReference type="GeneID" id="117674851"/>
<evidence type="ECO:0000313" key="12">
    <source>
        <dbReference type="Proteomes" id="UP001652622"/>
    </source>
</evidence>
<evidence type="ECO:0000256" key="1">
    <source>
        <dbReference type="ARBA" id="ARBA00004246"/>
    </source>
</evidence>
<keyword evidence="7" id="KW-0130">Cell adhesion</keyword>
<accession>A0A6P9DBR5</accession>
<proteinExistence type="inferred from homology"/>
<dbReference type="InterPro" id="IPR021901">
    <property type="entry name" value="CAS_C"/>
</dbReference>